<evidence type="ECO:0000256" key="1">
    <source>
        <dbReference type="ARBA" id="ARBA00022679"/>
    </source>
</evidence>
<dbReference type="EMBL" id="JAVBIK010000001">
    <property type="protein sequence ID" value="MDT7520519.1"/>
    <property type="molecule type" value="Genomic_DNA"/>
</dbReference>
<feature type="domain" description="Carbohydrate kinase PfkB" evidence="3">
    <location>
        <begin position="11"/>
        <end position="297"/>
    </location>
</feature>
<evidence type="ECO:0000259" key="3">
    <source>
        <dbReference type="Pfam" id="PF00294"/>
    </source>
</evidence>
<sequence length="313" mass="32014">MTPDPSAAFLSITVVGGSNMDVSAKAHSAVTAGDSTPGSIQYSPGGVGRNLAENLARLGACVQLLSVVGDDVFGRQVVTSTAATGVGVDAVLTITGQRTATYLSLHQPDGEVAMAVNDMDILESLTPEVCAASPALSDANALLLVDCNLAQPTLAYLLGLKRKVVVDGVSVAKCRRLVGLLAGVYLLKLNHLEASALSGLPVDTPEQCLAVVQHFLDGGVERVIVSHGASGLAWGQLGSEPFFRQSRKVQVVSSTGAGDALLAGAVAALLAGKVLKDAVEYGVACAEITLSSTFANSPDLNDASVRHHMSKNA</sequence>
<protein>
    <submittedName>
        <fullName evidence="4">PfkB family carbohydrate kinase</fullName>
    </submittedName>
</protein>
<comment type="caution">
    <text evidence="4">The sequence shown here is derived from an EMBL/GenBank/DDBJ whole genome shotgun (WGS) entry which is preliminary data.</text>
</comment>
<evidence type="ECO:0000313" key="5">
    <source>
        <dbReference type="Proteomes" id="UP001321700"/>
    </source>
</evidence>
<dbReference type="Pfam" id="PF00294">
    <property type="entry name" value="PfkB"/>
    <property type="match status" value="1"/>
</dbReference>
<dbReference type="PANTHER" id="PTHR10584">
    <property type="entry name" value="SUGAR KINASE"/>
    <property type="match status" value="1"/>
</dbReference>
<dbReference type="InterPro" id="IPR002173">
    <property type="entry name" value="Carboh/pur_kinase_PfkB_CS"/>
</dbReference>
<evidence type="ECO:0000256" key="2">
    <source>
        <dbReference type="ARBA" id="ARBA00022777"/>
    </source>
</evidence>
<dbReference type="Gene3D" id="3.40.1190.20">
    <property type="match status" value="1"/>
</dbReference>
<dbReference type="Proteomes" id="UP001321700">
    <property type="component" value="Unassembled WGS sequence"/>
</dbReference>
<dbReference type="InterPro" id="IPR029056">
    <property type="entry name" value="Ribokinase-like"/>
</dbReference>
<dbReference type="RefSeq" id="WP_313876110.1">
    <property type="nucleotide sequence ID" value="NZ_JAVBIK010000001.1"/>
</dbReference>
<keyword evidence="1" id="KW-0808">Transferase</keyword>
<dbReference type="InterPro" id="IPR011611">
    <property type="entry name" value="PfkB_dom"/>
</dbReference>
<accession>A0ABU3KRX0</accession>
<dbReference type="PANTHER" id="PTHR10584:SF166">
    <property type="entry name" value="RIBOKINASE"/>
    <property type="match status" value="1"/>
</dbReference>
<dbReference type="PROSITE" id="PS00584">
    <property type="entry name" value="PFKB_KINASES_2"/>
    <property type="match status" value="1"/>
</dbReference>
<reference evidence="4 5" key="1">
    <citation type="submission" date="2023-08" db="EMBL/GenBank/DDBJ databases">
        <title>Rhodoferax potami sp. nov. and Rhodoferax mekongensis sp. nov., isolated from the Mekong River in Thailand.</title>
        <authorList>
            <person name="Kitikhun S."/>
            <person name="Charoenyingcharoen P."/>
            <person name="Siriarchawattana P."/>
            <person name="Likhitrattanapisal S."/>
            <person name="Nilsakha T."/>
            <person name="Chanpet A."/>
            <person name="Rattanawaree P."/>
            <person name="Ingsriswang S."/>
        </authorList>
    </citation>
    <scope>NUCLEOTIDE SEQUENCE [LARGE SCALE GENOMIC DNA]</scope>
    <source>
        <strain evidence="4 5">TBRC 17660</strain>
    </source>
</reference>
<organism evidence="4 5">
    <name type="scientific">Rhodoferax potami</name>
    <dbReference type="NCBI Taxonomy" id="3068338"/>
    <lineage>
        <taxon>Bacteria</taxon>
        <taxon>Pseudomonadati</taxon>
        <taxon>Pseudomonadota</taxon>
        <taxon>Betaproteobacteria</taxon>
        <taxon>Burkholderiales</taxon>
        <taxon>Comamonadaceae</taxon>
        <taxon>Rhodoferax</taxon>
    </lineage>
</organism>
<keyword evidence="5" id="KW-1185">Reference proteome</keyword>
<dbReference type="CDD" id="cd01941">
    <property type="entry name" value="YeiC_kinase_like"/>
    <property type="match status" value="1"/>
</dbReference>
<dbReference type="GO" id="GO:0016301">
    <property type="term" value="F:kinase activity"/>
    <property type="evidence" value="ECO:0007669"/>
    <property type="project" value="UniProtKB-KW"/>
</dbReference>
<gene>
    <name evidence="4" type="ORF">RAE19_17685</name>
</gene>
<name>A0ABU3KRX0_9BURK</name>
<proteinExistence type="predicted"/>
<dbReference type="SUPFAM" id="SSF53613">
    <property type="entry name" value="Ribokinase-like"/>
    <property type="match status" value="1"/>
</dbReference>
<evidence type="ECO:0000313" key="4">
    <source>
        <dbReference type="EMBL" id="MDT7520519.1"/>
    </source>
</evidence>
<keyword evidence="2 4" id="KW-0418">Kinase</keyword>